<evidence type="ECO:0000313" key="9">
    <source>
        <dbReference type="Proteomes" id="UP001325680"/>
    </source>
</evidence>
<feature type="transmembrane region" description="Helical" evidence="5">
    <location>
        <begin position="90"/>
        <end position="108"/>
    </location>
</feature>
<dbReference type="Pfam" id="PF20216">
    <property type="entry name" value="DUF6576"/>
    <property type="match status" value="1"/>
</dbReference>
<keyword evidence="3 5" id="KW-1133">Transmembrane helix</keyword>
<feature type="transmembrane region" description="Helical" evidence="5">
    <location>
        <begin position="203"/>
        <end position="221"/>
    </location>
</feature>
<gene>
    <name evidence="8" type="ORF">U0035_14875</name>
</gene>
<dbReference type="EMBL" id="CP139960">
    <property type="protein sequence ID" value="WQD36954.1"/>
    <property type="molecule type" value="Genomic_DNA"/>
</dbReference>
<dbReference type="Proteomes" id="UP001325680">
    <property type="component" value="Chromosome"/>
</dbReference>
<proteinExistence type="predicted"/>
<dbReference type="GO" id="GO:0006508">
    <property type="term" value="P:proteolysis"/>
    <property type="evidence" value="ECO:0007669"/>
    <property type="project" value="UniProtKB-KW"/>
</dbReference>
<accession>A0ABZ0W210</accession>
<name>A0ABZ0W210_9BACT</name>
<comment type="subcellular location">
    <subcellularLocation>
        <location evidence="1">Membrane</location>
        <topology evidence="1">Multi-pass membrane protein</topology>
    </subcellularLocation>
</comment>
<sequence length="312" mass="34941">MAISDRDYDSRLSFGTKINPLIVLIGIAMIIFVVLTFFRGLTYLRLPEGGDVTGVFNEKVLCWFALSGDISKAMLKPWTIITYSFAHTNIWQLFASMIWLWSFGYIFVDLTGFKKIVPVFLYGTIAGAVAFLVAKSFLPVAPLGTGYFMGGGPAVLAICAAATTISPNYKIFPMLGGGISLWILAIVYLAIDMATLPVDSPETYIAHLAGALMGFLFILLLRKGWDGSEWMNNLYDWVFNLFNPEKPQHRRNQIKSTLFYKAAKAPYSKTSKLTQQKLDEILDKIHQQGYDQLSEDEKELLKRASNEDLKGK</sequence>
<dbReference type="GO" id="GO:0008233">
    <property type="term" value="F:peptidase activity"/>
    <property type="evidence" value="ECO:0007669"/>
    <property type="project" value="UniProtKB-KW"/>
</dbReference>
<feature type="transmembrane region" description="Helical" evidence="5">
    <location>
        <begin position="172"/>
        <end position="191"/>
    </location>
</feature>
<keyword evidence="4 5" id="KW-0472">Membrane</keyword>
<evidence type="ECO:0000259" key="6">
    <source>
        <dbReference type="Pfam" id="PF01694"/>
    </source>
</evidence>
<feature type="domain" description="DUF6576" evidence="7">
    <location>
        <begin position="267"/>
        <end position="306"/>
    </location>
</feature>
<keyword evidence="8" id="KW-0378">Hydrolase</keyword>
<dbReference type="PANTHER" id="PTHR43066">
    <property type="entry name" value="RHOMBOID-RELATED PROTEIN"/>
    <property type="match status" value="1"/>
</dbReference>
<dbReference type="InterPro" id="IPR022764">
    <property type="entry name" value="Peptidase_S54_rhomboid_dom"/>
</dbReference>
<reference evidence="8 9" key="1">
    <citation type="submission" date="2023-12" db="EMBL/GenBank/DDBJ databases">
        <title>Genome sequencing and assembly of bacterial species from a model synthetic community.</title>
        <authorList>
            <person name="Hogle S.L."/>
        </authorList>
    </citation>
    <scope>NUCLEOTIDE SEQUENCE [LARGE SCALE GENOMIC DNA]</scope>
    <source>
        <strain evidence="8 9">HAMBI_3031</strain>
    </source>
</reference>
<dbReference type="Pfam" id="PF01694">
    <property type="entry name" value="Rhomboid"/>
    <property type="match status" value="1"/>
</dbReference>
<evidence type="ECO:0000256" key="2">
    <source>
        <dbReference type="ARBA" id="ARBA00022692"/>
    </source>
</evidence>
<protein>
    <submittedName>
        <fullName evidence="8">Rhomboid family intramembrane serine protease</fullName>
        <ecNumber evidence="8">3.4.21.105</ecNumber>
    </submittedName>
</protein>
<feature type="transmembrane region" description="Helical" evidence="5">
    <location>
        <begin position="147"/>
        <end position="165"/>
    </location>
</feature>
<evidence type="ECO:0000256" key="1">
    <source>
        <dbReference type="ARBA" id="ARBA00004141"/>
    </source>
</evidence>
<organism evidence="8 9">
    <name type="scientific">Niabella yanshanensis</name>
    <dbReference type="NCBI Taxonomy" id="577386"/>
    <lineage>
        <taxon>Bacteria</taxon>
        <taxon>Pseudomonadati</taxon>
        <taxon>Bacteroidota</taxon>
        <taxon>Chitinophagia</taxon>
        <taxon>Chitinophagales</taxon>
        <taxon>Chitinophagaceae</taxon>
        <taxon>Niabella</taxon>
    </lineage>
</organism>
<keyword evidence="9" id="KW-1185">Reference proteome</keyword>
<dbReference type="InterPro" id="IPR046483">
    <property type="entry name" value="DUF6576"/>
</dbReference>
<evidence type="ECO:0000256" key="3">
    <source>
        <dbReference type="ARBA" id="ARBA00022989"/>
    </source>
</evidence>
<evidence type="ECO:0000259" key="7">
    <source>
        <dbReference type="Pfam" id="PF20216"/>
    </source>
</evidence>
<keyword evidence="2 5" id="KW-0812">Transmembrane</keyword>
<evidence type="ECO:0000256" key="5">
    <source>
        <dbReference type="SAM" id="Phobius"/>
    </source>
</evidence>
<dbReference type="InterPro" id="IPR035952">
    <property type="entry name" value="Rhomboid-like_sf"/>
</dbReference>
<dbReference type="RefSeq" id="WP_114791989.1">
    <property type="nucleotide sequence ID" value="NZ_CP139960.1"/>
</dbReference>
<feature type="domain" description="Peptidase S54 rhomboid" evidence="6">
    <location>
        <begin position="77"/>
        <end position="222"/>
    </location>
</feature>
<evidence type="ECO:0000256" key="4">
    <source>
        <dbReference type="ARBA" id="ARBA00023136"/>
    </source>
</evidence>
<dbReference type="SUPFAM" id="SSF144091">
    <property type="entry name" value="Rhomboid-like"/>
    <property type="match status" value="1"/>
</dbReference>
<feature type="transmembrane region" description="Helical" evidence="5">
    <location>
        <begin position="120"/>
        <end position="141"/>
    </location>
</feature>
<dbReference type="EC" id="3.4.21.105" evidence="8"/>
<keyword evidence="8" id="KW-0645">Protease</keyword>
<feature type="transmembrane region" description="Helical" evidence="5">
    <location>
        <begin position="21"/>
        <end position="41"/>
    </location>
</feature>
<evidence type="ECO:0000313" key="8">
    <source>
        <dbReference type="EMBL" id="WQD36954.1"/>
    </source>
</evidence>
<dbReference type="Gene3D" id="1.20.1540.10">
    <property type="entry name" value="Rhomboid-like"/>
    <property type="match status" value="1"/>
</dbReference>